<dbReference type="OMA" id="ASEWFPP"/>
<dbReference type="RefSeq" id="WP_005314599.1">
    <property type="nucleotide sequence ID" value="NZ_CP011340.1"/>
</dbReference>
<dbReference type="GeneID" id="97235338"/>
<accession>A0A0M3QIR2</accession>
<reference evidence="1 2" key="1">
    <citation type="submission" date="2015-08" db="EMBL/GenBank/DDBJ databases">
        <title>Genome sequence of the pristinamycin over-producing bacterium Streptomyces pristinaespiralis HCCB10218.</title>
        <authorList>
            <person name="Tian J."/>
            <person name="Yang J."/>
            <person name="Li L."/>
            <person name="Ruan L."/>
            <person name="Wei W."/>
            <person name="Zheng G."/>
            <person name="Wei Z."/>
            <person name="Yang S."/>
            <person name="Ge M."/>
            <person name="Jiang W."/>
            <person name="Lu Y."/>
        </authorList>
    </citation>
    <scope>NUCLEOTIDE SEQUENCE [LARGE SCALE GENOMIC DNA]</scope>
    <source>
        <strain evidence="1 2">HCCB 10218</strain>
    </source>
</reference>
<protein>
    <submittedName>
        <fullName evidence="1">Uncharacterized protein</fullName>
    </submittedName>
</protein>
<name>A0A0M3QIR2_STRPR</name>
<proteinExistence type="predicted"/>
<evidence type="ECO:0000313" key="1">
    <source>
        <dbReference type="EMBL" id="ALC21939.1"/>
    </source>
</evidence>
<organism evidence="1">
    <name type="scientific">Streptomyces pristinaespiralis</name>
    <dbReference type="NCBI Taxonomy" id="38300"/>
    <lineage>
        <taxon>Bacteria</taxon>
        <taxon>Bacillati</taxon>
        <taxon>Actinomycetota</taxon>
        <taxon>Actinomycetes</taxon>
        <taxon>Kitasatosporales</taxon>
        <taxon>Streptomycetaceae</taxon>
        <taxon>Streptomyces</taxon>
    </lineage>
</organism>
<dbReference type="EMBL" id="CP011340">
    <property type="protein sequence ID" value="ALC21939.1"/>
    <property type="molecule type" value="Genomic_DNA"/>
</dbReference>
<dbReference type="STRING" id="38300.SPRI_3633"/>
<evidence type="ECO:0000313" key="2">
    <source>
        <dbReference type="Proteomes" id="UP000060513"/>
    </source>
</evidence>
<gene>
    <name evidence="1" type="ORF">SPRI_3633</name>
</gene>
<dbReference type="OrthoDB" id="1550900at2"/>
<dbReference type="Proteomes" id="UP000060513">
    <property type="component" value="Chromosome"/>
</dbReference>
<dbReference type="AlphaFoldDB" id="A0A0M3QIR2"/>
<sequence length="92" mass="10157">MAVAMLVDNPHGTQEIYDRIRDHLGIEEKPAGGIFHAAGPGPDGGWRVIEIWESEDDAKRFLKERLVPAFQAVGAGGPPPTPQFWPIYNYMG</sequence>
<dbReference type="PATRIC" id="fig|38300.4.peg.3812"/>
<dbReference type="KEGG" id="spri:SPRI_3633"/>